<evidence type="ECO:0000313" key="2">
    <source>
        <dbReference type="EMBL" id="KIK78958.1"/>
    </source>
</evidence>
<proteinExistence type="predicted"/>
<dbReference type="Proteomes" id="UP000054538">
    <property type="component" value="Unassembled WGS sequence"/>
</dbReference>
<reference evidence="3" key="2">
    <citation type="submission" date="2015-01" db="EMBL/GenBank/DDBJ databases">
        <title>Evolutionary Origins and Diversification of the Mycorrhizal Mutualists.</title>
        <authorList>
            <consortium name="DOE Joint Genome Institute"/>
            <consortium name="Mycorrhizal Genomics Consortium"/>
            <person name="Kohler A."/>
            <person name="Kuo A."/>
            <person name="Nagy L.G."/>
            <person name="Floudas D."/>
            <person name="Copeland A."/>
            <person name="Barry K.W."/>
            <person name="Cichocki N."/>
            <person name="Veneault-Fourrey C."/>
            <person name="LaButti K."/>
            <person name="Lindquist E.A."/>
            <person name="Lipzen A."/>
            <person name="Lundell T."/>
            <person name="Morin E."/>
            <person name="Murat C."/>
            <person name="Riley R."/>
            <person name="Ohm R."/>
            <person name="Sun H."/>
            <person name="Tunlid A."/>
            <person name="Henrissat B."/>
            <person name="Grigoriev I.V."/>
            <person name="Hibbett D.S."/>
            <person name="Martin F."/>
        </authorList>
    </citation>
    <scope>NUCLEOTIDE SEQUENCE [LARGE SCALE GENOMIC DNA]</scope>
    <source>
        <strain evidence="3">Ve08.2h10</strain>
    </source>
</reference>
<feature type="region of interest" description="Disordered" evidence="1">
    <location>
        <begin position="1"/>
        <end position="44"/>
    </location>
</feature>
<dbReference type="EMBL" id="KN826420">
    <property type="protein sequence ID" value="KIK78958.1"/>
    <property type="molecule type" value="Genomic_DNA"/>
</dbReference>
<protein>
    <submittedName>
        <fullName evidence="2">Uncharacterized protein</fullName>
    </submittedName>
</protein>
<feature type="non-terminal residue" evidence="2">
    <location>
        <position position="66"/>
    </location>
</feature>
<sequence>MEALRYAPFPGQFRPNDSDCSQDRTPRKRSRGEHQHTGNRTSALGYRSPCALPGRCRSLVVAGVLA</sequence>
<keyword evidence="3" id="KW-1185">Reference proteome</keyword>
<accession>A0A0D0CU75</accession>
<gene>
    <name evidence="2" type="ORF">PAXRUDRAFT_834347</name>
</gene>
<evidence type="ECO:0000256" key="1">
    <source>
        <dbReference type="SAM" id="MobiDB-lite"/>
    </source>
</evidence>
<dbReference type="HOGENOM" id="CLU_2838193_0_0_1"/>
<reference evidence="2 3" key="1">
    <citation type="submission" date="2014-04" db="EMBL/GenBank/DDBJ databases">
        <authorList>
            <consortium name="DOE Joint Genome Institute"/>
            <person name="Kuo A."/>
            <person name="Kohler A."/>
            <person name="Jargeat P."/>
            <person name="Nagy L.G."/>
            <person name="Floudas D."/>
            <person name="Copeland A."/>
            <person name="Barry K.W."/>
            <person name="Cichocki N."/>
            <person name="Veneault-Fourrey C."/>
            <person name="LaButti K."/>
            <person name="Lindquist E.A."/>
            <person name="Lipzen A."/>
            <person name="Lundell T."/>
            <person name="Morin E."/>
            <person name="Murat C."/>
            <person name="Sun H."/>
            <person name="Tunlid A."/>
            <person name="Henrissat B."/>
            <person name="Grigoriev I.V."/>
            <person name="Hibbett D.S."/>
            <person name="Martin F."/>
            <person name="Nordberg H.P."/>
            <person name="Cantor M.N."/>
            <person name="Hua S.X."/>
        </authorList>
    </citation>
    <scope>NUCLEOTIDE SEQUENCE [LARGE SCALE GENOMIC DNA]</scope>
    <source>
        <strain evidence="2 3">Ve08.2h10</strain>
    </source>
</reference>
<dbReference type="AlphaFoldDB" id="A0A0D0CU75"/>
<organism evidence="2 3">
    <name type="scientific">Paxillus rubicundulus Ve08.2h10</name>
    <dbReference type="NCBI Taxonomy" id="930991"/>
    <lineage>
        <taxon>Eukaryota</taxon>
        <taxon>Fungi</taxon>
        <taxon>Dikarya</taxon>
        <taxon>Basidiomycota</taxon>
        <taxon>Agaricomycotina</taxon>
        <taxon>Agaricomycetes</taxon>
        <taxon>Agaricomycetidae</taxon>
        <taxon>Boletales</taxon>
        <taxon>Paxilineae</taxon>
        <taxon>Paxillaceae</taxon>
        <taxon>Paxillus</taxon>
    </lineage>
</organism>
<dbReference type="InParanoid" id="A0A0D0CU75"/>
<evidence type="ECO:0000313" key="3">
    <source>
        <dbReference type="Proteomes" id="UP000054538"/>
    </source>
</evidence>
<name>A0A0D0CU75_9AGAM</name>